<dbReference type="InterPro" id="IPR001584">
    <property type="entry name" value="Integrase_cat-core"/>
</dbReference>
<evidence type="ECO:0000313" key="2">
    <source>
        <dbReference type="EMBL" id="GEU29493.1"/>
    </source>
</evidence>
<dbReference type="PROSITE" id="PS50994">
    <property type="entry name" value="INTEGRASE"/>
    <property type="match status" value="1"/>
</dbReference>
<dbReference type="GO" id="GO:0003676">
    <property type="term" value="F:nucleic acid binding"/>
    <property type="evidence" value="ECO:0007669"/>
    <property type="project" value="InterPro"/>
</dbReference>
<dbReference type="Pfam" id="PF07727">
    <property type="entry name" value="RVT_2"/>
    <property type="match status" value="1"/>
</dbReference>
<feature type="domain" description="Integrase catalytic" evidence="1">
    <location>
        <begin position="1"/>
        <end position="156"/>
    </location>
</feature>
<dbReference type="PANTHER" id="PTHR11439">
    <property type="entry name" value="GAG-POL-RELATED RETROTRANSPOSON"/>
    <property type="match status" value="1"/>
</dbReference>
<dbReference type="InterPro" id="IPR012337">
    <property type="entry name" value="RNaseH-like_sf"/>
</dbReference>
<dbReference type="InterPro" id="IPR013103">
    <property type="entry name" value="RVT_2"/>
</dbReference>
<dbReference type="PANTHER" id="PTHR11439:SF470">
    <property type="entry name" value="CYSTEINE-RICH RLK (RECEPTOR-LIKE PROTEIN KINASE) 8"/>
    <property type="match status" value="1"/>
</dbReference>
<comment type="caution">
    <text evidence="2">The sequence shown here is derived from an EMBL/GenBank/DDBJ whole genome shotgun (WGS) entry which is preliminary data.</text>
</comment>
<dbReference type="SUPFAM" id="SSF56672">
    <property type="entry name" value="DNA/RNA polymerases"/>
    <property type="match status" value="1"/>
</dbReference>
<dbReference type="InterPro" id="IPR036397">
    <property type="entry name" value="RNaseH_sf"/>
</dbReference>
<protein>
    <submittedName>
        <fullName evidence="2">Ribonuclease H-like domain-containing protein</fullName>
    </submittedName>
</protein>
<dbReference type="SUPFAM" id="SSF53098">
    <property type="entry name" value="Ribonuclease H-like"/>
    <property type="match status" value="1"/>
</dbReference>
<proteinExistence type="predicted"/>
<dbReference type="GO" id="GO:0015074">
    <property type="term" value="P:DNA integration"/>
    <property type="evidence" value="ECO:0007669"/>
    <property type="project" value="InterPro"/>
</dbReference>
<dbReference type="AlphaFoldDB" id="A0A699GIH5"/>
<name>A0A699GIH5_TANCI</name>
<dbReference type="CDD" id="cd09272">
    <property type="entry name" value="RNase_HI_RT_Ty1"/>
    <property type="match status" value="1"/>
</dbReference>
<gene>
    <name evidence="2" type="ORF">Tci_001471</name>
</gene>
<evidence type="ECO:0000259" key="1">
    <source>
        <dbReference type="PROSITE" id="PS50994"/>
    </source>
</evidence>
<organism evidence="2">
    <name type="scientific">Tanacetum cinerariifolium</name>
    <name type="common">Dalmatian daisy</name>
    <name type="synonym">Chrysanthemum cinerariifolium</name>
    <dbReference type="NCBI Taxonomy" id="118510"/>
    <lineage>
        <taxon>Eukaryota</taxon>
        <taxon>Viridiplantae</taxon>
        <taxon>Streptophyta</taxon>
        <taxon>Embryophyta</taxon>
        <taxon>Tracheophyta</taxon>
        <taxon>Spermatophyta</taxon>
        <taxon>Magnoliopsida</taxon>
        <taxon>eudicotyledons</taxon>
        <taxon>Gunneridae</taxon>
        <taxon>Pentapetalae</taxon>
        <taxon>asterids</taxon>
        <taxon>campanulids</taxon>
        <taxon>Asterales</taxon>
        <taxon>Asteraceae</taxon>
        <taxon>Asteroideae</taxon>
        <taxon>Anthemideae</taxon>
        <taxon>Anthemidinae</taxon>
        <taxon>Tanacetum</taxon>
    </lineage>
</organism>
<sequence>METYSPPPLWVPHLNNVDDYSKVAWVYFVKTKDDVFVSYIKLIHNQFDIKIKTVRSDNESEFVNKKMHTMFCDLGIVNQTSCAHTPQQDEIAERKHRHLLNVARGLMFQEGIHLRFWSGLYQEGWHSAIQVDDQNWSEGNVQSNSPSPTQLGDNLDYVQTLGLRRSTRQSKLHVKLNDYVLSSNVNHGIEKYVYYSKLKGDNLCFATILNKSVEPTCLKDALSDSNWVEAMNNEIEALNRNIFGEVKRYKARLVAKGFSQKKAKEGFDNDETFSHVVKMVIFRCLISIIVSNSWPLYQLDVNNASLYGDLKEDVYMSLSEGYESSNKHKVCKLNKSLYGLKQAPRQWNAKLTTALIEHGFEQSKFDYSLYVKKKGSMFVALLVYVNDIVITGNDKVEIKSFKIFLSSKFLIKDLGELKYFMEIEVLKNDKENTVLSHVETDKDKLLKFFTSYQKLVGKLIYLTHTRPDISYVVHCLSQHMHSPLSSHFKANLRVLRYLKGSPSLGLQFNKSSDLRLKAYGDADWARCPKTRKSITEYYVFLENYFISWKGKRQATLSRSSAEAEYRSMASTTCEIIWLGNLLYSLELKDLYPVPLFCDNSSTIQIDANPFYKKTKLFELDVRIVRDKWGLMPGNPFED</sequence>
<dbReference type="InterPro" id="IPR043502">
    <property type="entry name" value="DNA/RNA_pol_sf"/>
</dbReference>
<reference evidence="2" key="1">
    <citation type="journal article" date="2019" name="Sci. Rep.">
        <title>Draft genome of Tanacetum cinerariifolium, the natural source of mosquito coil.</title>
        <authorList>
            <person name="Yamashiro T."/>
            <person name="Shiraishi A."/>
            <person name="Satake H."/>
            <person name="Nakayama K."/>
        </authorList>
    </citation>
    <scope>NUCLEOTIDE SEQUENCE</scope>
</reference>
<dbReference type="Gene3D" id="3.30.420.10">
    <property type="entry name" value="Ribonuclease H-like superfamily/Ribonuclease H"/>
    <property type="match status" value="1"/>
</dbReference>
<accession>A0A699GIH5</accession>
<dbReference type="EMBL" id="BKCJ010000073">
    <property type="protein sequence ID" value="GEU29493.1"/>
    <property type="molecule type" value="Genomic_DNA"/>
</dbReference>